<dbReference type="PANTHER" id="PTHR43179:SF7">
    <property type="entry name" value="RHAMNOSYLTRANSFERASE WBBL"/>
    <property type="match status" value="1"/>
</dbReference>
<dbReference type="AlphaFoldDB" id="A0A1F7HDC1"/>
<dbReference type="PANTHER" id="PTHR43179">
    <property type="entry name" value="RHAMNOSYLTRANSFERASE WBBL"/>
    <property type="match status" value="1"/>
</dbReference>
<dbReference type="InterPro" id="IPR001173">
    <property type="entry name" value="Glyco_trans_2-like"/>
</dbReference>
<evidence type="ECO:0000313" key="5">
    <source>
        <dbReference type="Proteomes" id="UP000177027"/>
    </source>
</evidence>
<proteinExistence type="predicted"/>
<dbReference type="CDD" id="cd04186">
    <property type="entry name" value="GT_2_like_c"/>
    <property type="match status" value="1"/>
</dbReference>
<accession>A0A1F7HDC1</accession>
<reference evidence="4 5" key="1">
    <citation type="journal article" date="2016" name="Nat. Commun.">
        <title>Thousands of microbial genomes shed light on interconnected biogeochemical processes in an aquifer system.</title>
        <authorList>
            <person name="Anantharaman K."/>
            <person name="Brown C.T."/>
            <person name="Hug L.A."/>
            <person name="Sharon I."/>
            <person name="Castelle C.J."/>
            <person name="Probst A.J."/>
            <person name="Thomas B.C."/>
            <person name="Singh A."/>
            <person name="Wilkins M.J."/>
            <person name="Karaoz U."/>
            <person name="Brodie E.L."/>
            <person name="Williams K.H."/>
            <person name="Hubbard S.S."/>
            <person name="Banfield J.F."/>
        </authorList>
    </citation>
    <scope>NUCLEOTIDE SEQUENCE [LARGE SCALE GENOMIC DNA]</scope>
</reference>
<evidence type="ECO:0000259" key="2">
    <source>
        <dbReference type="Pfam" id="PF00535"/>
    </source>
</evidence>
<name>A0A1F7HDC1_9BACT</name>
<dbReference type="InterPro" id="IPR029044">
    <property type="entry name" value="Nucleotide-diphossugar_trans"/>
</dbReference>
<dbReference type="Proteomes" id="UP000177027">
    <property type="component" value="Unassembled WGS sequence"/>
</dbReference>
<dbReference type="InterPro" id="IPR027791">
    <property type="entry name" value="Galactosyl_T_C"/>
</dbReference>
<sequence>MKDLSVIVISYNTKSLTLESIKAIETSLKNSTTTSEIIVVDNASIDGSQKALEAHLESTNSHTYIKLIFNKKNLGFGAANNIGIEKAQGKYILLINSDVIADKVNLKELVEYMDRHSNIGGLTVDVRLENGKRDPASHRGFPTIWRSLCYFSGLEKITQRISLLNRIFGGYHLCHLPLTTIHEIDSPTAAFFLIRKDIVDKLNGFDEDFFMYGEDLDLAYRIKEKGKKIIYYPKYRVTHLKHQSGLKHSEQDVQNHTKKHFYKAMKIFYDKHYAPKNLPLINIVVDKGIALLAQFK</sequence>
<dbReference type="Gene3D" id="3.90.550.10">
    <property type="entry name" value="Spore Coat Polysaccharide Biosynthesis Protein SpsA, Chain A"/>
    <property type="match status" value="1"/>
</dbReference>
<keyword evidence="1" id="KW-0808">Transferase</keyword>
<dbReference type="Pfam" id="PF00535">
    <property type="entry name" value="Glycos_transf_2"/>
    <property type="match status" value="1"/>
</dbReference>
<comment type="caution">
    <text evidence="4">The sequence shown here is derived from an EMBL/GenBank/DDBJ whole genome shotgun (WGS) entry which is preliminary data.</text>
</comment>
<dbReference type="SUPFAM" id="SSF53448">
    <property type="entry name" value="Nucleotide-diphospho-sugar transferases"/>
    <property type="match status" value="1"/>
</dbReference>
<dbReference type="Pfam" id="PF02709">
    <property type="entry name" value="Glyco_transf_7C"/>
    <property type="match status" value="1"/>
</dbReference>
<protein>
    <submittedName>
        <fullName evidence="4">Uncharacterized protein</fullName>
    </submittedName>
</protein>
<gene>
    <name evidence="4" type="ORF">A3D06_01170</name>
</gene>
<dbReference type="GO" id="GO:0016740">
    <property type="term" value="F:transferase activity"/>
    <property type="evidence" value="ECO:0007669"/>
    <property type="project" value="UniProtKB-KW"/>
</dbReference>
<evidence type="ECO:0000259" key="3">
    <source>
        <dbReference type="Pfam" id="PF02709"/>
    </source>
</evidence>
<organism evidence="4 5">
    <name type="scientific">Candidatus Roizmanbacteria bacterium RIFCSPHIGHO2_02_FULL_40_9</name>
    <dbReference type="NCBI Taxonomy" id="1802042"/>
    <lineage>
        <taxon>Bacteria</taxon>
        <taxon>Candidatus Roizmaniibacteriota</taxon>
    </lineage>
</organism>
<feature type="domain" description="Galactosyltransferase C-terminal" evidence="3">
    <location>
        <begin position="192"/>
        <end position="243"/>
    </location>
</feature>
<dbReference type="EMBL" id="MFZS01000008">
    <property type="protein sequence ID" value="OGK29271.1"/>
    <property type="molecule type" value="Genomic_DNA"/>
</dbReference>
<evidence type="ECO:0000313" key="4">
    <source>
        <dbReference type="EMBL" id="OGK29271.1"/>
    </source>
</evidence>
<feature type="domain" description="Glycosyltransferase 2-like" evidence="2">
    <location>
        <begin position="5"/>
        <end position="152"/>
    </location>
</feature>
<evidence type="ECO:0000256" key="1">
    <source>
        <dbReference type="ARBA" id="ARBA00022679"/>
    </source>
</evidence>